<proteinExistence type="predicted"/>
<gene>
    <name evidence="1" type="ORF">SNEC2469_LOCUS17255</name>
</gene>
<comment type="caution">
    <text evidence="1">The sequence shown here is derived from an EMBL/GenBank/DDBJ whole genome shotgun (WGS) entry which is preliminary data.</text>
</comment>
<keyword evidence="2" id="KW-1185">Reference proteome</keyword>
<accession>A0A812V8L2</accession>
<dbReference type="EMBL" id="CAJNJA010028468">
    <property type="protein sequence ID" value="CAE7603071.1"/>
    <property type="molecule type" value="Genomic_DNA"/>
</dbReference>
<dbReference type="OrthoDB" id="435793at2759"/>
<name>A0A812V8L2_9DINO</name>
<evidence type="ECO:0000313" key="1">
    <source>
        <dbReference type="EMBL" id="CAE7603071.1"/>
    </source>
</evidence>
<protein>
    <submittedName>
        <fullName evidence="1">Uncharacterized protein</fullName>
    </submittedName>
</protein>
<dbReference type="AlphaFoldDB" id="A0A812V8L2"/>
<dbReference type="Proteomes" id="UP000601435">
    <property type="component" value="Unassembled WGS sequence"/>
</dbReference>
<sequence>MANRWHFLADQFGARHESAIKVGLAHQLALDGKIDSRIPMRQIITALNLPDHKVPHWHRSATRGSALVVQSASALGKLYTNLNIEKLHDTYREKHGNSCLYEAIRKPRAVNFDSFQIKVSFDDVRVFMPEAQRILRAFREKRQECRITKKWDELDILFQSQLHGCSNPPLLAAAVYRQQCDDFLKSAADKNLKDFLSAAPSDSG</sequence>
<reference evidence="1" key="1">
    <citation type="submission" date="2021-02" db="EMBL/GenBank/DDBJ databases">
        <authorList>
            <person name="Dougan E. K."/>
            <person name="Rhodes N."/>
            <person name="Thang M."/>
            <person name="Chan C."/>
        </authorList>
    </citation>
    <scope>NUCLEOTIDE SEQUENCE</scope>
</reference>
<evidence type="ECO:0000313" key="2">
    <source>
        <dbReference type="Proteomes" id="UP000601435"/>
    </source>
</evidence>
<organism evidence="1 2">
    <name type="scientific">Symbiodinium necroappetens</name>
    <dbReference type="NCBI Taxonomy" id="1628268"/>
    <lineage>
        <taxon>Eukaryota</taxon>
        <taxon>Sar</taxon>
        <taxon>Alveolata</taxon>
        <taxon>Dinophyceae</taxon>
        <taxon>Suessiales</taxon>
        <taxon>Symbiodiniaceae</taxon>
        <taxon>Symbiodinium</taxon>
    </lineage>
</organism>